<evidence type="ECO:0000256" key="1">
    <source>
        <dbReference type="SAM" id="SignalP"/>
    </source>
</evidence>
<protein>
    <submittedName>
        <fullName evidence="2">Uncharacterized protein</fullName>
    </submittedName>
</protein>
<name>A0A9P6EG80_9AGAR</name>
<comment type="caution">
    <text evidence="2">The sequence shown here is derived from an EMBL/GenBank/DDBJ whole genome shotgun (WGS) entry which is preliminary data.</text>
</comment>
<evidence type="ECO:0000313" key="3">
    <source>
        <dbReference type="Proteomes" id="UP000807306"/>
    </source>
</evidence>
<dbReference type="EMBL" id="MU157849">
    <property type="protein sequence ID" value="KAF9528986.1"/>
    <property type="molecule type" value="Genomic_DNA"/>
</dbReference>
<feature type="signal peptide" evidence="1">
    <location>
        <begin position="1"/>
        <end position="18"/>
    </location>
</feature>
<accession>A0A9P6EG80</accession>
<feature type="chain" id="PRO_5040172538" evidence="1">
    <location>
        <begin position="19"/>
        <end position="130"/>
    </location>
</feature>
<evidence type="ECO:0000313" key="2">
    <source>
        <dbReference type="EMBL" id="KAF9528986.1"/>
    </source>
</evidence>
<dbReference type="AlphaFoldDB" id="A0A9P6EG80"/>
<reference evidence="2" key="1">
    <citation type="submission" date="2020-11" db="EMBL/GenBank/DDBJ databases">
        <authorList>
            <consortium name="DOE Joint Genome Institute"/>
            <person name="Ahrendt S."/>
            <person name="Riley R."/>
            <person name="Andreopoulos W."/>
            <person name="Labutti K."/>
            <person name="Pangilinan J."/>
            <person name="Ruiz-Duenas F.J."/>
            <person name="Barrasa J.M."/>
            <person name="Sanchez-Garcia M."/>
            <person name="Camarero S."/>
            <person name="Miyauchi S."/>
            <person name="Serrano A."/>
            <person name="Linde D."/>
            <person name="Babiker R."/>
            <person name="Drula E."/>
            <person name="Ayuso-Fernandez I."/>
            <person name="Pacheco R."/>
            <person name="Padilla G."/>
            <person name="Ferreira P."/>
            <person name="Barriuso J."/>
            <person name="Kellner H."/>
            <person name="Castanera R."/>
            <person name="Alfaro M."/>
            <person name="Ramirez L."/>
            <person name="Pisabarro A.G."/>
            <person name="Kuo A."/>
            <person name="Tritt A."/>
            <person name="Lipzen A."/>
            <person name="He G."/>
            <person name="Yan M."/>
            <person name="Ng V."/>
            <person name="Cullen D."/>
            <person name="Martin F."/>
            <person name="Rosso M.-N."/>
            <person name="Henrissat B."/>
            <person name="Hibbett D."/>
            <person name="Martinez A.T."/>
            <person name="Grigoriev I.V."/>
        </authorList>
    </citation>
    <scope>NUCLEOTIDE SEQUENCE</scope>
    <source>
        <strain evidence="2">CBS 506.95</strain>
    </source>
</reference>
<keyword evidence="3" id="KW-1185">Reference proteome</keyword>
<dbReference type="Proteomes" id="UP000807306">
    <property type="component" value="Unassembled WGS sequence"/>
</dbReference>
<keyword evidence="1" id="KW-0732">Signal</keyword>
<dbReference type="OrthoDB" id="2317741at2759"/>
<proteinExistence type="predicted"/>
<sequence length="130" mass="13748">MKFSIFAAITTIVAAVSASPLAGLEARDVFVPPITSPNANTTWISGQTTMITWDTSNHPVNITNKVGLIFLRKGPSMTPLILAEKFDILLGSIPIQVPNVVEANDYAIVLFGDSGNISPPFSITGSGISF</sequence>
<gene>
    <name evidence="2" type="ORF">CPB83DRAFT_853559</name>
</gene>
<organism evidence="2 3">
    <name type="scientific">Crepidotus variabilis</name>
    <dbReference type="NCBI Taxonomy" id="179855"/>
    <lineage>
        <taxon>Eukaryota</taxon>
        <taxon>Fungi</taxon>
        <taxon>Dikarya</taxon>
        <taxon>Basidiomycota</taxon>
        <taxon>Agaricomycotina</taxon>
        <taxon>Agaricomycetes</taxon>
        <taxon>Agaricomycetidae</taxon>
        <taxon>Agaricales</taxon>
        <taxon>Agaricineae</taxon>
        <taxon>Crepidotaceae</taxon>
        <taxon>Crepidotus</taxon>
    </lineage>
</organism>